<protein>
    <submittedName>
        <fullName evidence="2">Uncharacterized protein</fullName>
    </submittedName>
</protein>
<dbReference type="EMBL" id="JAOQAZ010000048">
    <property type="protein sequence ID" value="KAJ4244995.1"/>
    <property type="molecule type" value="Genomic_DNA"/>
</dbReference>
<dbReference type="Proteomes" id="UP001152049">
    <property type="component" value="Unassembled WGS sequence"/>
</dbReference>
<comment type="caution">
    <text evidence="2">The sequence shown here is derived from an EMBL/GenBank/DDBJ whole genome shotgun (WGS) entry which is preliminary data.</text>
</comment>
<reference evidence="2" key="1">
    <citation type="submission" date="2022-09" db="EMBL/GenBank/DDBJ databases">
        <title>Fusarium specimens isolated from Avocado Roots.</title>
        <authorList>
            <person name="Stajich J."/>
            <person name="Roper C."/>
            <person name="Heimlech-Rivalta G."/>
        </authorList>
    </citation>
    <scope>NUCLEOTIDE SEQUENCE</scope>
    <source>
        <strain evidence="2">CF00136</strain>
    </source>
</reference>
<gene>
    <name evidence="2" type="ORF">NW762_014201</name>
</gene>
<accession>A0A9W8V9K8</accession>
<evidence type="ECO:0000313" key="2">
    <source>
        <dbReference type="EMBL" id="KAJ4244995.1"/>
    </source>
</evidence>
<feature type="region of interest" description="Disordered" evidence="1">
    <location>
        <begin position="34"/>
        <end position="57"/>
    </location>
</feature>
<evidence type="ECO:0000313" key="3">
    <source>
        <dbReference type="Proteomes" id="UP001152049"/>
    </source>
</evidence>
<dbReference type="AlphaFoldDB" id="A0A9W8V9K8"/>
<keyword evidence="3" id="KW-1185">Reference proteome</keyword>
<evidence type="ECO:0000256" key="1">
    <source>
        <dbReference type="SAM" id="MobiDB-lite"/>
    </source>
</evidence>
<organism evidence="2 3">
    <name type="scientific">Fusarium torreyae</name>
    <dbReference type="NCBI Taxonomy" id="1237075"/>
    <lineage>
        <taxon>Eukaryota</taxon>
        <taxon>Fungi</taxon>
        <taxon>Dikarya</taxon>
        <taxon>Ascomycota</taxon>
        <taxon>Pezizomycotina</taxon>
        <taxon>Sordariomycetes</taxon>
        <taxon>Hypocreomycetidae</taxon>
        <taxon>Hypocreales</taxon>
        <taxon>Nectriaceae</taxon>
        <taxon>Fusarium</taxon>
    </lineage>
</organism>
<proteinExistence type="predicted"/>
<feature type="compositionally biased region" description="Polar residues" evidence="1">
    <location>
        <begin position="34"/>
        <end position="44"/>
    </location>
</feature>
<dbReference type="OrthoDB" id="39175at2759"/>
<sequence>MSQQGQLSRRLWRSIRGTIHRALSLESPISPIGTTVNAGVTQQDENPEPRRSQSMVRDVQTNWSRYGTTNSFNPDQSVADMFGLETDLLNMFNAFEQDNMFKNGQINSLLDAERANDQPGAMAQSQDLSPFNGTF</sequence>
<name>A0A9W8V9K8_9HYPO</name>